<evidence type="ECO:0000313" key="2">
    <source>
        <dbReference type="Proteomes" id="UP000309215"/>
    </source>
</evidence>
<accession>A0A4U1JEE0</accession>
<organism evidence="1 2">
    <name type="scientific">Polyangium fumosum</name>
    <dbReference type="NCBI Taxonomy" id="889272"/>
    <lineage>
        <taxon>Bacteria</taxon>
        <taxon>Pseudomonadati</taxon>
        <taxon>Myxococcota</taxon>
        <taxon>Polyangia</taxon>
        <taxon>Polyangiales</taxon>
        <taxon>Polyangiaceae</taxon>
        <taxon>Polyangium</taxon>
    </lineage>
</organism>
<gene>
    <name evidence="1" type="ORF">E8A74_12065</name>
</gene>
<comment type="caution">
    <text evidence="1">The sequence shown here is derived from an EMBL/GenBank/DDBJ whole genome shotgun (WGS) entry which is preliminary data.</text>
</comment>
<proteinExistence type="predicted"/>
<dbReference type="Proteomes" id="UP000309215">
    <property type="component" value="Unassembled WGS sequence"/>
</dbReference>
<dbReference type="OrthoDB" id="5510092at2"/>
<protein>
    <submittedName>
        <fullName evidence="1">Uncharacterized protein</fullName>
    </submittedName>
</protein>
<evidence type="ECO:0000313" key="1">
    <source>
        <dbReference type="EMBL" id="TKD09454.1"/>
    </source>
</evidence>
<reference evidence="1 2" key="1">
    <citation type="submission" date="2019-04" db="EMBL/GenBank/DDBJ databases">
        <authorList>
            <person name="Li Y."/>
            <person name="Wang J."/>
        </authorList>
    </citation>
    <scope>NUCLEOTIDE SEQUENCE [LARGE SCALE GENOMIC DNA]</scope>
    <source>
        <strain evidence="1 2">DSM 14668</strain>
    </source>
</reference>
<dbReference type="EMBL" id="SSMQ01000010">
    <property type="protein sequence ID" value="TKD09454.1"/>
    <property type="molecule type" value="Genomic_DNA"/>
</dbReference>
<dbReference type="RefSeq" id="WP_136929127.1">
    <property type="nucleotide sequence ID" value="NZ_SSMQ01000010.1"/>
</dbReference>
<keyword evidence="2" id="KW-1185">Reference proteome</keyword>
<name>A0A4U1JEE0_9BACT</name>
<dbReference type="AlphaFoldDB" id="A0A4U1JEE0"/>
<sequence length="237" mass="25460">MRTPDVNASSEVYEKNTDHFRGAAEGWADAETLTAAQRAAIVEADAIVTAAADGLGSAVVMERAARRAATKLRAQFGIRDVILDLRIMGVSDALLNGPAMRSRDNPVYKNVFQEGTAGEITEAKLREEPELAERILERLANVEDFPGKAAAQAGLKEALEKSFVIRDALDAAEMAQNKAGDAEIQARLAVRVALEKAYGMLRAAFPGQRKLVESFFLRRERSAKKGGGESGDAGNEG</sequence>